<dbReference type="GeneID" id="19949330"/>
<dbReference type="OMA" id="YNEGHRR"/>
<accession>T0QGR0</accession>
<evidence type="ECO:0000313" key="1">
    <source>
        <dbReference type="EMBL" id="EQC33921.1"/>
    </source>
</evidence>
<dbReference type="RefSeq" id="XP_008612716.1">
    <property type="nucleotide sequence ID" value="XM_008614494.1"/>
</dbReference>
<dbReference type="OrthoDB" id="66571at2759"/>
<name>T0QGR0_SAPDV</name>
<dbReference type="InParanoid" id="T0QGR0"/>
<dbReference type="VEuPathDB" id="FungiDB:SDRG_08603"/>
<organism evidence="1 2">
    <name type="scientific">Saprolegnia diclina (strain VS20)</name>
    <dbReference type="NCBI Taxonomy" id="1156394"/>
    <lineage>
        <taxon>Eukaryota</taxon>
        <taxon>Sar</taxon>
        <taxon>Stramenopiles</taxon>
        <taxon>Oomycota</taxon>
        <taxon>Saprolegniomycetes</taxon>
        <taxon>Saprolegniales</taxon>
        <taxon>Saprolegniaceae</taxon>
        <taxon>Saprolegnia</taxon>
    </lineage>
</organism>
<reference evidence="1 2" key="1">
    <citation type="submission" date="2012-04" db="EMBL/GenBank/DDBJ databases">
        <title>The Genome Sequence of Saprolegnia declina VS20.</title>
        <authorList>
            <consortium name="The Broad Institute Genome Sequencing Platform"/>
            <person name="Russ C."/>
            <person name="Nusbaum C."/>
            <person name="Tyler B."/>
            <person name="van West P."/>
            <person name="Dieguez-Uribeondo J."/>
            <person name="de Bruijn I."/>
            <person name="Tripathy S."/>
            <person name="Jiang R."/>
            <person name="Young S.K."/>
            <person name="Zeng Q."/>
            <person name="Gargeya S."/>
            <person name="Fitzgerald M."/>
            <person name="Haas B."/>
            <person name="Abouelleil A."/>
            <person name="Alvarado L."/>
            <person name="Arachchi H.M."/>
            <person name="Berlin A."/>
            <person name="Chapman S.B."/>
            <person name="Goldberg J."/>
            <person name="Griggs A."/>
            <person name="Gujja S."/>
            <person name="Hansen M."/>
            <person name="Howarth C."/>
            <person name="Imamovic A."/>
            <person name="Larimer J."/>
            <person name="McCowen C."/>
            <person name="Montmayeur A."/>
            <person name="Murphy C."/>
            <person name="Neiman D."/>
            <person name="Pearson M."/>
            <person name="Priest M."/>
            <person name="Roberts A."/>
            <person name="Saif S."/>
            <person name="Shea T."/>
            <person name="Sisk P."/>
            <person name="Sykes S."/>
            <person name="Wortman J."/>
            <person name="Nusbaum C."/>
            <person name="Birren B."/>
        </authorList>
    </citation>
    <scope>NUCLEOTIDE SEQUENCE [LARGE SCALE GENOMIC DNA]</scope>
    <source>
        <strain evidence="1 2">VS20</strain>
    </source>
</reference>
<dbReference type="Proteomes" id="UP000030762">
    <property type="component" value="Unassembled WGS sequence"/>
</dbReference>
<proteinExistence type="predicted"/>
<evidence type="ECO:0000313" key="2">
    <source>
        <dbReference type="Proteomes" id="UP000030762"/>
    </source>
</evidence>
<protein>
    <submittedName>
        <fullName evidence="1">Uncharacterized protein</fullName>
    </submittedName>
</protein>
<dbReference type="AlphaFoldDB" id="T0QGR0"/>
<keyword evidence="2" id="KW-1185">Reference proteome</keyword>
<gene>
    <name evidence="1" type="ORF">SDRG_08603</name>
</gene>
<dbReference type="EMBL" id="JH767157">
    <property type="protein sequence ID" value="EQC33921.1"/>
    <property type="molecule type" value="Genomic_DNA"/>
</dbReference>
<sequence>MRIRMRHCIKMLRRLAVDATPARRGLATLAPQSSLYDALQRRWSKGDDAAQPAPTSLPALPAMTALPKADVLTAISASLNSAEPLHAALATALTCRVDMPDALTKAVLDAVPTTATTLDDRRRLLRVLVSLATQQHCSAPGLLAQCMHMKAYDEALRLYTHGCYDGEIRPGMANVLVHMHALTEFAPALPGTLSLPKTWKHFVSYFVYRKKALAPSIAHVMIKQFPFCGSPAPSALSMVALDLIESSEKDQFKLLHDLVRCVLRRSDWRLSPDVFTTWLYNEGHRRHHARLLPLLLEALAHNKLTHTPPNVIISGLRSSLLLCDWALVVRFQQLLTPTSAKVVFLLSAGESLVTPAVAAFCLRPPHAISADGIAEWALSLPTPSLRAEFAQLFGPKLMVLLGADEARALALLELAATAEARTFGDMLDIYLVACQRAGTSMTSALTLASTHKRLFKELPPTLLVASLAAGDFALATDLFEHTESRHMDNPRHAQALEALLRASSSSQREAIRAYFLEHDGSKAMAVFEIFEASDMVVPASLLRHFALDVTRAHDMLSLNRLLEYGALHEVALPADVFTVCFVTHRKERQDPTVFVRAFLDWVGLGLVEDNAIVYHAAIHACLDCDNIDVAWTCVEEADAHGIVLEKVLLDRLVWATDNS</sequence>